<evidence type="ECO:0000313" key="2">
    <source>
        <dbReference type="Proteomes" id="UP000028302"/>
    </source>
</evidence>
<dbReference type="Gene3D" id="3.90.550.20">
    <property type="match status" value="1"/>
</dbReference>
<accession>A0A084IMD7</accession>
<dbReference type="SUPFAM" id="SSF53448">
    <property type="entry name" value="Nucleotide-diphospho-sugar transferases"/>
    <property type="match status" value="1"/>
</dbReference>
<dbReference type="STRING" id="1304275.C41B8_07487"/>
<proteinExistence type="predicted"/>
<keyword evidence="2" id="KW-1185">Reference proteome</keyword>
<dbReference type="InterPro" id="IPR029044">
    <property type="entry name" value="Nucleotide-diphossugar_trans"/>
</dbReference>
<comment type="caution">
    <text evidence="1">The sequence shown here is derived from an EMBL/GenBank/DDBJ whole genome shotgun (WGS) entry which is preliminary data.</text>
</comment>
<organism evidence="1 2">
    <name type="scientific">Salinisphaera hydrothermalis (strain C41B8)</name>
    <dbReference type="NCBI Taxonomy" id="1304275"/>
    <lineage>
        <taxon>Bacteria</taxon>
        <taxon>Pseudomonadati</taxon>
        <taxon>Pseudomonadota</taxon>
        <taxon>Gammaproteobacteria</taxon>
        <taxon>Salinisphaerales</taxon>
        <taxon>Salinisphaeraceae</taxon>
        <taxon>Salinisphaera</taxon>
    </lineage>
</organism>
<protein>
    <recommendedName>
        <fullName evidence="3">Mannosyltransferase OCH1-like enzyme</fullName>
    </recommendedName>
</protein>
<sequence length="339" mass="38927">MVNISQRQTVRAIKYYGSALAILGRFSLGRLRFRNRPVNISFRRHAPLSVVKGRPAQRAGGRAVPRIVWMYWNELDPPEIVQFAKRRIEALNPDYEVRLLNRHTIVEWLPEFNYPSELISIQHFTDVLRLDLLEAYGGVWIDASLLCFAPLCALFCGKIEDPKSDSDLFAFYIDKFSSHYDPPIIENWFLAAPPGSVIIKAWRKELEVLRAGGEENFSAWLKALPDYDELKQEMLLDEYLVSHIALQKALKRLDNYKLWLERAEDEAFAFQVSGSWDPHVLVRDLLGRTFHGKPPRVVKLTGYDRHLADLLVRRGLVDQHSLLGRAFAEDAESANGDAL</sequence>
<dbReference type="Pfam" id="PF05704">
    <property type="entry name" value="Caps_synth"/>
    <property type="match status" value="1"/>
</dbReference>
<reference evidence="1 2" key="1">
    <citation type="submission" date="2013-03" db="EMBL/GenBank/DDBJ databases">
        <title>Salinisphaera hydrothermalis C41B8 Genome Sequencing.</title>
        <authorList>
            <person name="Li C."/>
            <person name="Lai Q."/>
            <person name="Shao Z."/>
        </authorList>
    </citation>
    <scope>NUCLEOTIDE SEQUENCE [LARGE SCALE GENOMIC DNA]</scope>
    <source>
        <strain evidence="1 2">C41B8</strain>
    </source>
</reference>
<dbReference type="eggNOG" id="COG3774">
    <property type="taxonomic scope" value="Bacteria"/>
</dbReference>
<dbReference type="GO" id="GO:0016757">
    <property type="term" value="F:glycosyltransferase activity"/>
    <property type="evidence" value="ECO:0007669"/>
    <property type="project" value="InterPro"/>
</dbReference>
<name>A0A084IMD7_SALHC</name>
<evidence type="ECO:0008006" key="3">
    <source>
        <dbReference type="Google" id="ProtNLM"/>
    </source>
</evidence>
<dbReference type="Proteomes" id="UP000028302">
    <property type="component" value="Unassembled WGS sequence"/>
</dbReference>
<dbReference type="AlphaFoldDB" id="A0A084IMD7"/>
<dbReference type="InterPro" id="IPR008441">
    <property type="entry name" value="AfumC-like_glycosyl_Trfase"/>
</dbReference>
<gene>
    <name evidence="1" type="ORF">C41B8_07487</name>
</gene>
<evidence type="ECO:0000313" key="1">
    <source>
        <dbReference type="EMBL" id="KEZ77871.1"/>
    </source>
</evidence>
<dbReference type="EMBL" id="APNK01000008">
    <property type="protein sequence ID" value="KEZ77871.1"/>
    <property type="molecule type" value="Genomic_DNA"/>
</dbReference>